<accession>F5S6L7</accession>
<dbReference type="GO" id="GO:0030600">
    <property type="term" value="F:feruloyl esterase activity"/>
    <property type="evidence" value="ECO:0007669"/>
    <property type="project" value="UniProtKB-EC"/>
</dbReference>
<keyword evidence="6" id="KW-1185">Reference proteome</keyword>
<keyword evidence="1" id="KW-0719">Serine esterase</keyword>
<dbReference type="InterPro" id="IPR011118">
    <property type="entry name" value="Tannase/feruloyl_esterase"/>
</dbReference>
<keyword evidence="3 5" id="KW-0378">Hydrolase</keyword>
<evidence type="ECO:0000256" key="2">
    <source>
        <dbReference type="ARBA" id="ARBA00022729"/>
    </source>
</evidence>
<dbReference type="EC" id="3.1.1.73" evidence="5"/>
<dbReference type="STRING" id="504.KKKWG1_1028"/>
<dbReference type="Proteomes" id="UP000004207">
    <property type="component" value="Unassembled WGS sequence"/>
</dbReference>
<proteinExistence type="predicted"/>
<dbReference type="eggNOG" id="COG0412">
    <property type="taxonomic scope" value="Bacteria"/>
</dbReference>
<evidence type="ECO:0000313" key="6">
    <source>
        <dbReference type="Proteomes" id="UP000004207"/>
    </source>
</evidence>
<evidence type="ECO:0000256" key="3">
    <source>
        <dbReference type="ARBA" id="ARBA00022801"/>
    </source>
</evidence>
<keyword evidence="4" id="KW-1015">Disulfide bond</keyword>
<evidence type="ECO:0000313" key="5">
    <source>
        <dbReference type="EMBL" id="EGK09654.1"/>
    </source>
</evidence>
<dbReference type="Pfam" id="PF07519">
    <property type="entry name" value="Tannase"/>
    <property type="match status" value="1"/>
</dbReference>
<comment type="caution">
    <text evidence="5">The sequence shown here is derived from an EMBL/GenBank/DDBJ whole genome shotgun (WGS) entry which is preliminary data.</text>
</comment>
<name>F5S6L7_KINKI</name>
<evidence type="ECO:0000256" key="4">
    <source>
        <dbReference type="ARBA" id="ARBA00023157"/>
    </source>
</evidence>
<dbReference type="AlphaFoldDB" id="F5S6L7"/>
<sequence length="60" mass="6571">MDDFDPLTALENWHERGQASESMLAKGKAFAGKSQPLCAYPKIATYVCGDENDANSFVCK</sequence>
<protein>
    <submittedName>
        <fullName evidence="5">Feruloyl esterase</fullName>
        <ecNumber evidence="5">3.1.1.73</ecNumber>
    </submittedName>
</protein>
<dbReference type="OrthoDB" id="7062032at2"/>
<dbReference type="EMBL" id="AFHS01000032">
    <property type="protein sequence ID" value="EGK09654.1"/>
    <property type="molecule type" value="Genomic_DNA"/>
</dbReference>
<dbReference type="HOGENOM" id="CLU_2935387_0_0_4"/>
<reference evidence="5 6" key="1">
    <citation type="submission" date="2011-04" db="EMBL/GenBank/DDBJ databases">
        <authorList>
            <person name="Muzny D."/>
            <person name="Qin X."/>
            <person name="Deng J."/>
            <person name="Jiang H."/>
            <person name="Liu Y."/>
            <person name="Qu J."/>
            <person name="Song X.-Z."/>
            <person name="Zhang L."/>
            <person name="Thornton R."/>
            <person name="Coyle M."/>
            <person name="Francisco L."/>
            <person name="Jackson L."/>
            <person name="Javaid M."/>
            <person name="Korchina V."/>
            <person name="Kovar C."/>
            <person name="Mata R."/>
            <person name="Mathew T."/>
            <person name="Ngo R."/>
            <person name="Nguyen L."/>
            <person name="Nguyen N."/>
            <person name="Okwuonu G."/>
            <person name="Ongeri F."/>
            <person name="Pham C."/>
            <person name="Simmons D."/>
            <person name="Wilczek-Boney K."/>
            <person name="Hale W."/>
            <person name="Jakkamsetti A."/>
            <person name="Pham P."/>
            <person name="Ruth R."/>
            <person name="San Lucas F."/>
            <person name="Warren J."/>
            <person name="Zhang J."/>
            <person name="Zhao Z."/>
            <person name="Zhou C."/>
            <person name="Zhu D."/>
            <person name="Lee S."/>
            <person name="Bess C."/>
            <person name="Blankenburg K."/>
            <person name="Forbes L."/>
            <person name="Fu Q."/>
            <person name="Gubbala S."/>
            <person name="Hirani K."/>
            <person name="Jayaseelan J.C."/>
            <person name="Lara F."/>
            <person name="Munidasa M."/>
            <person name="Palculict T."/>
            <person name="Patil S."/>
            <person name="Pu L.-L."/>
            <person name="Saada N."/>
            <person name="Tang L."/>
            <person name="Weissenberger G."/>
            <person name="Zhu Y."/>
            <person name="Hemphill L."/>
            <person name="Shang Y."/>
            <person name="Youmans B."/>
            <person name="Ayvaz T."/>
            <person name="Ross M."/>
            <person name="Santibanez J."/>
            <person name="Aqrawi P."/>
            <person name="Gross S."/>
            <person name="Joshi V."/>
            <person name="Fowler G."/>
            <person name="Nazareth L."/>
            <person name="Reid J."/>
            <person name="Worley K."/>
            <person name="Petrosino J."/>
            <person name="Highlander S."/>
            <person name="Gibbs R."/>
        </authorList>
    </citation>
    <scope>NUCLEOTIDE SEQUENCE [LARGE SCALE GENOMIC DNA]</scope>
    <source>
        <strain evidence="5 6">ATCC 23330</strain>
    </source>
</reference>
<gene>
    <name evidence="5" type="ORF">HMPREF0476_0850</name>
</gene>
<keyword evidence="2" id="KW-0732">Signal</keyword>
<evidence type="ECO:0000256" key="1">
    <source>
        <dbReference type="ARBA" id="ARBA00022487"/>
    </source>
</evidence>
<organism evidence="5 6">
    <name type="scientific">Kingella kingae ATCC 23330</name>
    <dbReference type="NCBI Taxonomy" id="887327"/>
    <lineage>
        <taxon>Bacteria</taxon>
        <taxon>Pseudomonadati</taxon>
        <taxon>Pseudomonadota</taxon>
        <taxon>Betaproteobacteria</taxon>
        <taxon>Neisseriales</taxon>
        <taxon>Neisseriaceae</taxon>
        <taxon>Kingella</taxon>
    </lineage>
</organism>